<accession>A0A7R9LE24</accession>
<dbReference type="PRINTS" id="PR00099">
    <property type="entry name" value="CPSGATASE"/>
</dbReference>
<keyword evidence="1" id="KW-0436">Ligase</keyword>
<keyword evidence="6" id="KW-0315">Glutamine amidotransferase</keyword>
<keyword evidence="2 7" id="KW-0547">Nucleotide-binding</keyword>
<gene>
    <name evidence="9" type="ORF">ONB1V03_LOCUS2324</name>
</gene>
<reference evidence="9" key="1">
    <citation type="submission" date="2020-11" db="EMBL/GenBank/DDBJ databases">
        <authorList>
            <person name="Tran Van P."/>
        </authorList>
    </citation>
    <scope>NUCLEOTIDE SEQUENCE</scope>
</reference>
<dbReference type="InterPro" id="IPR014729">
    <property type="entry name" value="Rossmann-like_a/b/a_fold"/>
</dbReference>
<dbReference type="Proteomes" id="UP000728032">
    <property type="component" value="Unassembled WGS sequence"/>
</dbReference>
<dbReference type="PROSITE" id="PS51273">
    <property type="entry name" value="GATASE_TYPE_1"/>
    <property type="match status" value="1"/>
</dbReference>
<protein>
    <recommendedName>
        <fullName evidence="8">GMPS ATP-PPase domain-containing protein</fullName>
    </recommendedName>
</protein>
<dbReference type="SUPFAM" id="SSF52317">
    <property type="entry name" value="Class I glutamine amidotransferase-like"/>
    <property type="match status" value="1"/>
</dbReference>
<feature type="domain" description="GMPS ATP-PPase" evidence="8">
    <location>
        <begin position="202"/>
        <end position="280"/>
    </location>
</feature>
<evidence type="ECO:0000259" key="8">
    <source>
        <dbReference type="PROSITE" id="PS51553"/>
    </source>
</evidence>
<feature type="non-terminal residue" evidence="9">
    <location>
        <position position="1"/>
    </location>
</feature>
<dbReference type="PANTHER" id="PTHR11922:SF2">
    <property type="entry name" value="GMP SYNTHASE [GLUTAMINE-HYDROLYZING]"/>
    <property type="match status" value="1"/>
</dbReference>
<evidence type="ECO:0000256" key="5">
    <source>
        <dbReference type="ARBA" id="ARBA00022840"/>
    </source>
</evidence>
<proteinExistence type="predicted"/>
<dbReference type="Gene3D" id="3.40.50.880">
    <property type="match status" value="1"/>
</dbReference>
<feature type="binding site" evidence="7">
    <location>
        <begin position="229"/>
        <end position="235"/>
    </location>
    <ligand>
        <name>ATP</name>
        <dbReference type="ChEBI" id="CHEBI:30616"/>
    </ligand>
</feature>
<dbReference type="AlphaFoldDB" id="A0A7R9LE24"/>
<dbReference type="EMBL" id="OC915346">
    <property type="protein sequence ID" value="CAD7639996.1"/>
    <property type="molecule type" value="Genomic_DNA"/>
</dbReference>
<keyword evidence="4 7" id="KW-0658">Purine biosynthesis</keyword>
<dbReference type="InterPro" id="IPR022310">
    <property type="entry name" value="NAD/GMP_synthase"/>
</dbReference>
<dbReference type="GO" id="GO:0005829">
    <property type="term" value="C:cytosol"/>
    <property type="evidence" value="ECO:0007669"/>
    <property type="project" value="TreeGrafter"/>
</dbReference>
<evidence type="ECO:0000256" key="2">
    <source>
        <dbReference type="ARBA" id="ARBA00022741"/>
    </source>
</evidence>
<dbReference type="GO" id="GO:0005524">
    <property type="term" value="F:ATP binding"/>
    <property type="evidence" value="ECO:0007669"/>
    <property type="project" value="UniProtKB-UniRule"/>
</dbReference>
<dbReference type="InterPro" id="IPR004739">
    <property type="entry name" value="GMP_synth_GATase"/>
</dbReference>
<dbReference type="OrthoDB" id="1724632at2759"/>
<evidence type="ECO:0000256" key="7">
    <source>
        <dbReference type="PROSITE-ProRule" id="PRU00886"/>
    </source>
</evidence>
<evidence type="ECO:0000256" key="6">
    <source>
        <dbReference type="ARBA" id="ARBA00022962"/>
    </source>
</evidence>
<dbReference type="InterPro" id="IPR025777">
    <property type="entry name" value="GMPS_ATP_PPase_dom"/>
</dbReference>
<dbReference type="InterPro" id="IPR029062">
    <property type="entry name" value="Class_I_gatase-like"/>
</dbReference>
<evidence type="ECO:0000256" key="4">
    <source>
        <dbReference type="ARBA" id="ARBA00022755"/>
    </source>
</evidence>
<dbReference type="Pfam" id="PF00117">
    <property type="entry name" value="GATase"/>
    <property type="match status" value="1"/>
</dbReference>
<dbReference type="Pfam" id="PF02540">
    <property type="entry name" value="NAD_synthase"/>
    <property type="match status" value="1"/>
</dbReference>
<keyword evidence="3 7" id="KW-0332">GMP biosynthesis</keyword>
<dbReference type="SUPFAM" id="SSF52402">
    <property type="entry name" value="Adenine nucleotide alpha hydrolases-like"/>
    <property type="match status" value="1"/>
</dbReference>
<evidence type="ECO:0000313" key="10">
    <source>
        <dbReference type="Proteomes" id="UP000728032"/>
    </source>
</evidence>
<sequence length="280" mass="30821">MYDQNSDSHVINGLLHSERVAILDCGAQYGKCIDRRVRELSVESQILPLNTSAQKLLSDGYKAIIISGGPGSVYATDALPYDPEIFKIGLPVLGICYGMQMLNKEFGGTVQRKDNREDGQFTISVDTTSPLFSAAKTLSPAPTQILVTLQLRITANQHYLPIANEKLRLYGMQFHPEVDLTTNGKQMLKNFLIDISGLSGTFTMASREMECIEYVRKAVGNNKVLMFVSGGVDSTVCAALLRKALKEEQVVAVHIDNGFMRKNESEAVEKSLKSIGLKLQ</sequence>
<dbReference type="GO" id="GO:0003921">
    <property type="term" value="F:GMP synthase activity"/>
    <property type="evidence" value="ECO:0007669"/>
    <property type="project" value="InterPro"/>
</dbReference>
<dbReference type="Gene3D" id="3.40.50.620">
    <property type="entry name" value="HUPs"/>
    <property type="match status" value="1"/>
</dbReference>
<dbReference type="PRINTS" id="PR00097">
    <property type="entry name" value="ANTSNTHASEII"/>
</dbReference>
<keyword evidence="5 7" id="KW-0067">ATP-binding</keyword>
<evidence type="ECO:0000256" key="1">
    <source>
        <dbReference type="ARBA" id="ARBA00022598"/>
    </source>
</evidence>
<evidence type="ECO:0000256" key="3">
    <source>
        <dbReference type="ARBA" id="ARBA00022749"/>
    </source>
</evidence>
<dbReference type="PROSITE" id="PS51553">
    <property type="entry name" value="GMPS_ATP_PPASE"/>
    <property type="match status" value="1"/>
</dbReference>
<keyword evidence="10" id="KW-1185">Reference proteome</keyword>
<dbReference type="PANTHER" id="PTHR11922">
    <property type="entry name" value="GMP SYNTHASE-RELATED"/>
    <property type="match status" value="1"/>
</dbReference>
<dbReference type="PRINTS" id="PR00096">
    <property type="entry name" value="GATASE"/>
</dbReference>
<name>A0A7R9LE24_9ACAR</name>
<dbReference type="InterPro" id="IPR017926">
    <property type="entry name" value="GATASE"/>
</dbReference>
<dbReference type="CDD" id="cd01742">
    <property type="entry name" value="GATase1_GMP_Synthase"/>
    <property type="match status" value="1"/>
</dbReference>
<dbReference type="EMBL" id="CAJPVJ010000521">
    <property type="protein sequence ID" value="CAG2162734.1"/>
    <property type="molecule type" value="Genomic_DNA"/>
</dbReference>
<evidence type="ECO:0000313" key="9">
    <source>
        <dbReference type="EMBL" id="CAD7639996.1"/>
    </source>
</evidence>
<organism evidence="9">
    <name type="scientific">Oppiella nova</name>
    <dbReference type="NCBI Taxonomy" id="334625"/>
    <lineage>
        <taxon>Eukaryota</taxon>
        <taxon>Metazoa</taxon>
        <taxon>Ecdysozoa</taxon>
        <taxon>Arthropoda</taxon>
        <taxon>Chelicerata</taxon>
        <taxon>Arachnida</taxon>
        <taxon>Acari</taxon>
        <taxon>Acariformes</taxon>
        <taxon>Sarcoptiformes</taxon>
        <taxon>Oribatida</taxon>
        <taxon>Brachypylina</taxon>
        <taxon>Oppioidea</taxon>
        <taxon>Oppiidae</taxon>
        <taxon>Oppiella</taxon>
    </lineage>
</organism>